<keyword evidence="5 7" id="KW-0807">Transducer</keyword>
<evidence type="ECO:0000256" key="4">
    <source>
        <dbReference type="ARBA" id="ARBA00023136"/>
    </source>
</evidence>
<dbReference type="RefSeq" id="WP_116918689.1">
    <property type="nucleotide sequence ID" value="NZ_QEKQ01000003.1"/>
</dbReference>
<comment type="similarity">
    <text evidence="6">Belongs to the methyl-accepting chemotaxis (MCP) protein family.</text>
</comment>
<feature type="domain" description="HAMP" evidence="11">
    <location>
        <begin position="75"/>
        <end position="128"/>
    </location>
</feature>
<proteinExistence type="inferred from homology"/>
<dbReference type="InterPro" id="IPR004089">
    <property type="entry name" value="MCPsignal_dom"/>
</dbReference>
<evidence type="ECO:0000313" key="13">
    <source>
        <dbReference type="Proteomes" id="UP000245887"/>
    </source>
</evidence>
<dbReference type="InterPro" id="IPR003660">
    <property type="entry name" value="HAMP_dom"/>
</dbReference>
<dbReference type="PROSITE" id="PS50885">
    <property type="entry name" value="HAMP"/>
    <property type="match status" value="1"/>
</dbReference>
<comment type="caution">
    <text evidence="12">The sequence shown here is derived from an EMBL/GenBank/DDBJ whole genome shotgun (WGS) entry which is preliminary data.</text>
</comment>
<protein>
    <submittedName>
        <fullName evidence="12">Methyl-accepting chemotaxis protein</fullName>
    </submittedName>
</protein>
<dbReference type="SUPFAM" id="SSF58104">
    <property type="entry name" value="Methyl-accepting chemotaxis protein (MCP) signaling domain"/>
    <property type="match status" value="1"/>
</dbReference>
<feature type="transmembrane region" description="Helical" evidence="9">
    <location>
        <begin position="52"/>
        <end position="78"/>
    </location>
</feature>
<accession>A0A2U1CYG7</accession>
<evidence type="ECO:0000259" key="10">
    <source>
        <dbReference type="PROSITE" id="PS50111"/>
    </source>
</evidence>
<comment type="subcellular location">
    <subcellularLocation>
        <location evidence="1">Membrane</location>
        <topology evidence="1">Multi-pass membrane protein</topology>
    </subcellularLocation>
</comment>
<dbReference type="CDD" id="cd06225">
    <property type="entry name" value="HAMP"/>
    <property type="match status" value="1"/>
</dbReference>
<keyword evidence="4 9" id="KW-0472">Membrane</keyword>
<dbReference type="EMBL" id="QEKQ01000003">
    <property type="protein sequence ID" value="PVY77420.1"/>
    <property type="molecule type" value="Genomic_DNA"/>
</dbReference>
<evidence type="ECO:0000259" key="11">
    <source>
        <dbReference type="PROSITE" id="PS50885"/>
    </source>
</evidence>
<evidence type="ECO:0000256" key="3">
    <source>
        <dbReference type="ARBA" id="ARBA00022989"/>
    </source>
</evidence>
<feature type="region of interest" description="Disordered" evidence="8">
    <location>
        <begin position="139"/>
        <end position="165"/>
    </location>
</feature>
<evidence type="ECO:0000256" key="1">
    <source>
        <dbReference type="ARBA" id="ARBA00004141"/>
    </source>
</evidence>
<keyword evidence="3 9" id="KW-1133">Transmembrane helix</keyword>
<keyword evidence="2 9" id="KW-0812">Transmembrane</keyword>
<dbReference type="AlphaFoldDB" id="A0A2U1CYG7"/>
<dbReference type="PROSITE" id="PS50111">
    <property type="entry name" value="CHEMOTAXIS_TRANSDUC_2"/>
    <property type="match status" value="1"/>
</dbReference>
<dbReference type="GO" id="GO:0007165">
    <property type="term" value="P:signal transduction"/>
    <property type="evidence" value="ECO:0007669"/>
    <property type="project" value="UniProtKB-KW"/>
</dbReference>
<dbReference type="Pfam" id="PF00015">
    <property type="entry name" value="MCPsignal"/>
    <property type="match status" value="1"/>
</dbReference>
<evidence type="ECO:0000313" key="12">
    <source>
        <dbReference type="EMBL" id="PVY77420.1"/>
    </source>
</evidence>
<feature type="domain" description="Methyl-accepting transducer" evidence="10">
    <location>
        <begin position="133"/>
        <end position="369"/>
    </location>
</feature>
<evidence type="ECO:0000256" key="5">
    <source>
        <dbReference type="ARBA" id="ARBA00023224"/>
    </source>
</evidence>
<organism evidence="12 13">
    <name type="scientific">Tamilnaduibacter salinus</name>
    <dbReference type="NCBI Taxonomy" id="1484056"/>
    <lineage>
        <taxon>Bacteria</taxon>
        <taxon>Pseudomonadati</taxon>
        <taxon>Pseudomonadota</taxon>
        <taxon>Gammaproteobacteria</taxon>
        <taxon>Pseudomonadales</taxon>
        <taxon>Marinobacteraceae</taxon>
        <taxon>Tamilnaduibacter</taxon>
    </lineage>
</organism>
<dbReference type="FunFam" id="1.10.287.950:FF:000001">
    <property type="entry name" value="Methyl-accepting chemotaxis sensory transducer"/>
    <property type="match status" value="1"/>
</dbReference>
<dbReference type="GO" id="GO:0006935">
    <property type="term" value="P:chemotaxis"/>
    <property type="evidence" value="ECO:0007669"/>
    <property type="project" value="UniProtKB-ARBA"/>
</dbReference>
<dbReference type="SMART" id="SM00283">
    <property type="entry name" value="MA"/>
    <property type="match status" value="1"/>
</dbReference>
<evidence type="ECO:0000256" key="8">
    <source>
        <dbReference type="SAM" id="MobiDB-lite"/>
    </source>
</evidence>
<name>A0A2U1CYG7_9GAMM</name>
<evidence type="ECO:0000256" key="7">
    <source>
        <dbReference type="PROSITE-ProRule" id="PRU00284"/>
    </source>
</evidence>
<dbReference type="PANTHER" id="PTHR32089:SF119">
    <property type="entry name" value="METHYL-ACCEPTING CHEMOTAXIS PROTEIN CTPL"/>
    <property type="match status" value="1"/>
</dbReference>
<dbReference type="GO" id="GO:0016020">
    <property type="term" value="C:membrane"/>
    <property type="evidence" value="ECO:0007669"/>
    <property type="project" value="UniProtKB-SubCell"/>
</dbReference>
<dbReference type="PANTHER" id="PTHR32089">
    <property type="entry name" value="METHYL-ACCEPTING CHEMOTAXIS PROTEIN MCPB"/>
    <property type="match status" value="1"/>
</dbReference>
<dbReference type="SMART" id="SM00304">
    <property type="entry name" value="HAMP"/>
    <property type="match status" value="2"/>
</dbReference>
<feature type="region of interest" description="Disordered" evidence="8">
    <location>
        <begin position="180"/>
        <end position="202"/>
    </location>
</feature>
<reference evidence="12 13" key="1">
    <citation type="submission" date="2018-04" db="EMBL/GenBank/DDBJ databases">
        <title>Genomic Encyclopedia of Type Strains, Phase IV (KMG-IV): sequencing the most valuable type-strain genomes for metagenomic binning, comparative biology and taxonomic classification.</title>
        <authorList>
            <person name="Goeker M."/>
        </authorList>
    </citation>
    <scope>NUCLEOTIDE SEQUENCE [LARGE SCALE GENOMIC DNA]</scope>
    <source>
        <strain evidence="12 13">DSM 28688</strain>
    </source>
</reference>
<evidence type="ECO:0000256" key="9">
    <source>
        <dbReference type="SAM" id="Phobius"/>
    </source>
</evidence>
<dbReference type="Gene3D" id="1.10.287.950">
    <property type="entry name" value="Methyl-accepting chemotaxis protein"/>
    <property type="match status" value="1"/>
</dbReference>
<dbReference type="OrthoDB" id="6354441at2"/>
<feature type="transmembrane region" description="Helical" evidence="9">
    <location>
        <begin position="12"/>
        <end position="40"/>
    </location>
</feature>
<evidence type="ECO:0000256" key="6">
    <source>
        <dbReference type="ARBA" id="ARBA00029447"/>
    </source>
</evidence>
<evidence type="ECO:0000256" key="2">
    <source>
        <dbReference type="ARBA" id="ARBA00022692"/>
    </source>
</evidence>
<sequence length="409" mass="44124">MFRLLANLPLKYKFWLLNVVVLATLLALVTVAMTVIASATGAGFWRVFGDHALTFAGVVAGLMVVEMTCSQLLIQFVVRHVNQLKDTMLTVERTGDLDARASVDSTDEIGAMARAFNAMQNRTAGVVESMKDATRRLESEVSELADSTRRNRDDLHRQAEDTDRSADVIHQMLESFQGIAGQAEQARDQSASARQTTDDGRHKVATSANAIQDLAERISTSAQSVGRLSDNSRDIGEAVSEIGGIAEQTNLLALNAAIEAARAGHDGRGFAVVADEVRKLAQRVQDSTEQIESSIQRLLRSMDEAVDQMNSSSSVATECVSAAMEAQQALTDIEAAVEGINDTNRDIAQVSGAQMEQTDHTLQHIDGIRSTTRSMAEQLDGSAAMGQRLQALIRELDDAGASVAVSQRH</sequence>
<gene>
    <name evidence="12" type="ORF">C8D92_103105</name>
</gene>
<dbReference type="Pfam" id="PF00672">
    <property type="entry name" value="HAMP"/>
    <property type="match status" value="1"/>
</dbReference>
<feature type="compositionally biased region" description="Basic and acidic residues" evidence="8">
    <location>
        <begin position="146"/>
        <end position="165"/>
    </location>
</feature>
<dbReference type="Proteomes" id="UP000245887">
    <property type="component" value="Unassembled WGS sequence"/>
</dbReference>